<dbReference type="InterPro" id="IPR013078">
    <property type="entry name" value="His_Pase_superF_clade-1"/>
</dbReference>
<reference evidence="2" key="1">
    <citation type="submission" date="2015-07" db="EMBL/GenBank/DDBJ databases">
        <authorList>
            <person name="Zylicz-Stachula A."/>
            <person name="Jezewska-Frackowiak J."/>
            <person name="Czajkowska E."/>
            <person name="Skowron P.M."/>
        </authorList>
    </citation>
    <scope>NUCLEOTIDE SEQUENCE [LARGE SCALE GENOMIC DNA]</scope>
    <source>
        <strain evidence="2">ATCC 25104 / DSM 625 / JCM 10724 / NBRC 103206 / NCIMB 11243 / YT-1</strain>
    </source>
</reference>
<organism evidence="1 2">
    <name type="scientific">Thermus aquaticus</name>
    <dbReference type="NCBI Taxonomy" id="271"/>
    <lineage>
        <taxon>Bacteria</taxon>
        <taxon>Thermotogati</taxon>
        <taxon>Deinococcota</taxon>
        <taxon>Deinococci</taxon>
        <taxon>Thermales</taxon>
        <taxon>Thermaceae</taxon>
        <taxon>Thermus</taxon>
    </lineage>
</organism>
<dbReference type="SUPFAM" id="SSF53254">
    <property type="entry name" value="Phosphoglycerate mutase-like"/>
    <property type="match status" value="1"/>
</dbReference>
<evidence type="ECO:0000313" key="2">
    <source>
        <dbReference type="Proteomes" id="UP000037685"/>
    </source>
</evidence>
<accession>A0A0M9AF22</accession>
<dbReference type="Gene3D" id="3.40.50.1240">
    <property type="entry name" value="Phosphoglycerate mutase-like"/>
    <property type="match status" value="1"/>
</dbReference>
<protein>
    <submittedName>
        <fullName evidence="1">Histidine phosphatase superfamily (Branch 1)</fullName>
    </submittedName>
</protein>
<gene>
    <name evidence="1" type="ORF">BVI061214_01903</name>
</gene>
<dbReference type="RefSeq" id="WP_053768210.1">
    <property type="nucleotide sequence ID" value="NZ_LHCI01000106.1"/>
</dbReference>
<sequence>MELFLVRHGVAEPLPEGAGEEADDARALTPKGVRRFRKVVKGLSALGVELDLILTSPKRRALETAELLSDLLSGETRVTPHLAEPPGEALLAEIPQEGRVALVGHEPYLSALLGWLLFGDLLGGSVREALEGRFVLKKGGVAWLEGTPRPGGMALKALLPPKVFRI</sequence>
<dbReference type="AlphaFoldDB" id="A0A0M9AF22"/>
<dbReference type="Pfam" id="PF00300">
    <property type="entry name" value="His_Phos_1"/>
    <property type="match status" value="1"/>
</dbReference>
<name>A0A0M9AF22_THEAQ</name>
<dbReference type="InterPro" id="IPR029033">
    <property type="entry name" value="His_PPase_superfam"/>
</dbReference>
<dbReference type="EMBL" id="LHCI01000106">
    <property type="protein sequence ID" value="KOX90709.1"/>
    <property type="molecule type" value="Genomic_DNA"/>
</dbReference>
<dbReference type="PATRIC" id="fig|271.14.peg.1978"/>
<proteinExistence type="predicted"/>
<dbReference type="Proteomes" id="UP000037685">
    <property type="component" value="Unassembled WGS sequence"/>
</dbReference>
<dbReference type="CDD" id="cd07067">
    <property type="entry name" value="HP_PGM_like"/>
    <property type="match status" value="1"/>
</dbReference>
<dbReference type="SMART" id="SM00855">
    <property type="entry name" value="PGAM"/>
    <property type="match status" value="1"/>
</dbReference>
<comment type="caution">
    <text evidence="1">The sequence shown here is derived from an EMBL/GenBank/DDBJ whole genome shotgun (WGS) entry which is preliminary data.</text>
</comment>
<evidence type="ECO:0000313" key="1">
    <source>
        <dbReference type="EMBL" id="KOX90709.1"/>
    </source>
</evidence>